<evidence type="ECO:0000256" key="7">
    <source>
        <dbReference type="ARBA" id="ARBA00023288"/>
    </source>
</evidence>
<evidence type="ECO:0000256" key="8">
    <source>
        <dbReference type="SAM" id="MobiDB-lite"/>
    </source>
</evidence>
<protein>
    <recommendedName>
        <fullName evidence="12">Penicillin-binding protein activator</fullName>
    </recommendedName>
</protein>
<dbReference type="SUPFAM" id="SSF53822">
    <property type="entry name" value="Periplasmic binding protein-like I"/>
    <property type="match status" value="1"/>
</dbReference>
<evidence type="ECO:0000256" key="2">
    <source>
        <dbReference type="ARBA" id="ARBA00022960"/>
    </source>
</evidence>
<dbReference type="Proteomes" id="UP000199626">
    <property type="component" value="Unassembled WGS sequence"/>
</dbReference>
<keyword evidence="7" id="KW-0449">Lipoprotein</keyword>
<evidence type="ECO:0000256" key="3">
    <source>
        <dbReference type="ARBA" id="ARBA00022984"/>
    </source>
</evidence>
<dbReference type="GO" id="GO:0008360">
    <property type="term" value="P:regulation of cell shape"/>
    <property type="evidence" value="ECO:0007669"/>
    <property type="project" value="UniProtKB-KW"/>
</dbReference>
<keyword evidence="11" id="KW-1185">Reference proteome</keyword>
<dbReference type="GO" id="GO:0030234">
    <property type="term" value="F:enzyme regulator activity"/>
    <property type="evidence" value="ECO:0007669"/>
    <property type="project" value="TreeGrafter"/>
</dbReference>
<dbReference type="Gene3D" id="3.40.50.2300">
    <property type="match status" value="2"/>
</dbReference>
<dbReference type="CDD" id="cd06339">
    <property type="entry name" value="PBP1_YraM_LppC_lipoprotein-like"/>
    <property type="match status" value="1"/>
</dbReference>
<dbReference type="PANTHER" id="PTHR38038:SF1">
    <property type="entry name" value="PENICILLIN-BINDING PROTEIN ACTIVATOR LPOA"/>
    <property type="match status" value="1"/>
</dbReference>
<evidence type="ECO:0000256" key="4">
    <source>
        <dbReference type="ARBA" id="ARBA00023136"/>
    </source>
</evidence>
<dbReference type="GO" id="GO:0009252">
    <property type="term" value="P:peptidoglycan biosynthetic process"/>
    <property type="evidence" value="ECO:0007669"/>
    <property type="project" value="UniProtKB-KW"/>
</dbReference>
<dbReference type="OrthoDB" id="6708821at2"/>
<dbReference type="Gene3D" id="1.25.40.10">
    <property type="entry name" value="Tetratricopeptide repeat domain"/>
    <property type="match status" value="1"/>
</dbReference>
<evidence type="ECO:0008006" key="12">
    <source>
        <dbReference type="Google" id="ProtNLM"/>
    </source>
</evidence>
<dbReference type="InterPro" id="IPR011990">
    <property type="entry name" value="TPR-like_helical_dom_sf"/>
</dbReference>
<keyword evidence="2" id="KW-0133">Cell shape</keyword>
<keyword evidence="4" id="KW-0472">Membrane</keyword>
<dbReference type="PANTHER" id="PTHR38038">
    <property type="entry name" value="PENICILLIN-BINDING PROTEIN ACTIVATOR LPOA"/>
    <property type="match status" value="1"/>
</dbReference>
<name>A0A1G6BB61_9GAMM</name>
<dbReference type="AlphaFoldDB" id="A0A1G6BB61"/>
<evidence type="ECO:0000313" key="11">
    <source>
        <dbReference type="Proteomes" id="UP000199626"/>
    </source>
</evidence>
<keyword evidence="5" id="KW-0564">Palmitate</keyword>
<dbReference type="Pfam" id="PF04348">
    <property type="entry name" value="LppC"/>
    <property type="match status" value="1"/>
</dbReference>
<evidence type="ECO:0000256" key="5">
    <source>
        <dbReference type="ARBA" id="ARBA00023139"/>
    </source>
</evidence>
<dbReference type="STRING" id="1159017.SAMN02927930_00668"/>
<dbReference type="EMBL" id="FMXN01000003">
    <property type="protein sequence ID" value="SDB17838.1"/>
    <property type="molecule type" value="Genomic_DNA"/>
</dbReference>
<keyword evidence="3" id="KW-0573">Peptidoglycan synthesis</keyword>
<dbReference type="GO" id="GO:0031241">
    <property type="term" value="C:periplasmic side of cell outer membrane"/>
    <property type="evidence" value="ECO:0007669"/>
    <property type="project" value="TreeGrafter"/>
</dbReference>
<keyword evidence="6" id="KW-0998">Cell outer membrane</keyword>
<dbReference type="InterPro" id="IPR028082">
    <property type="entry name" value="Peripla_BP_I"/>
</dbReference>
<evidence type="ECO:0000256" key="9">
    <source>
        <dbReference type="SAM" id="SignalP"/>
    </source>
</evidence>
<organism evidence="10 11">
    <name type="scientific">Pseudidiomarina indica</name>
    <dbReference type="NCBI Taxonomy" id="1159017"/>
    <lineage>
        <taxon>Bacteria</taxon>
        <taxon>Pseudomonadati</taxon>
        <taxon>Pseudomonadota</taxon>
        <taxon>Gammaproteobacteria</taxon>
        <taxon>Alteromonadales</taxon>
        <taxon>Idiomarinaceae</taxon>
        <taxon>Pseudidiomarina</taxon>
    </lineage>
</organism>
<dbReference type="Gene3D" id="1.25.40.650">
    <property type="match status" value="1"/>
</dbReference>
<sequence>MSVAIVPKKLLLCMIILGLTACASSPRSDTSSPPVNQQEQLVDVPSPQRSRTAHEWLNDAEQLSGSAQVDALLQAAVTFQRAEQWQQSAAILGQLERYFPATRLTLEQQHLLALLEARFAAQDNRWPYVQRLLNPLVENQLTPYFPQQTLELLIRAASAQGQWELAATYQLAWLNDAPEARTPEQIWDVLKMVRNPSELSLPPVSLRTRELAGWVSLLTQMHRARHQPAQLTDFISRWQHDFPQHPAHFVTNELLALTAQPRQRVLVLLPLTGQYAEQGLAVQDGLVKGLSKLPQVQAMFVDTNQFDFATLPEVLQQRQADVLIGPLLKPNLAQIDASQLPPELPWLTLNEPSGELQTVLPHQHFFALDTETEIRQAAAFMAEQGHRHPLIFAPASNRGQQLTNVFQQAWQAQFADHSSFSVGVYGTTEEMKTAVQEQLGITDSETRIYQVKIAAGKIIVDAVARSRADIDAVYLVGGIEQTRLLKPFIDVNISAFMNPLPVYANSSNHILQNNLSENDLDDVRFTDAPWLLPGHSERAEFEQLLTLRNHWNYNSARLAAFGHDALLLSQYLPLLQTMPGLSAPGLTGQLTVQQQQIVRQLQWGRYQGHEVVSR</sequence>
<gene>
    <name evidence="10" type="ORF">SAMN02927930_00668</name>
</gene>
<feature type="signal peptide" evidence="9">
    <location>
        <begin position="1"/>
        <end position="23"/>
    </location>
</feature>
<feature type="region of interest" description="Disordered" evidence="8">
    <location>
        <begin position="27"/>
        <end position="48"/>
    </location>
</feature>
<reference evidence="11" key="1">
    <citation type="submission" date="2016-10" db="EMBL/GenBank/DDBJ databases">
        <authorList>
            <person name="Varghese N."/>
            <person name="Submissions S."/>
        </authorList>
    </citation>
    <scope>NUCLEOTIDE SEQUENCE [LARGE SCALE GENOMIC DNA]</scope>
    <source>
        <strain evidence="11">CGMCC 1.10824</strain>
    </source>
</reference>
<proteinExistence type="predicted"/>
<feature type="compositionally biased region" description="Polar residues" evidence="8">
    <location>
        <begin position="27"/>
        <end position="40"/>
    </location>
</feature>
<evidence type="ECO:0000256" key="1">
    <source>
        <dbReference type="ARBA" id="ARBA00022729"/>
    </source>
</evidence>
<keyword evidence="1 9" id="KW-0732">Signal</keyword>
<dbReference type="RefSeq" id="WP_092591747.1">
    <property type="nucleotide sequence ID" value="NZ_FMXN01000003.1"/>
</dbReference>
<feature type="chain" id="PRO_5011740906" description="Penicillin-binding protein activator" evidence="9">
    <location>
        <begin position="24"/>
        <end position="614"/>
    </location>
</feature>
<evidence type="ECO:0000256" key="6">
    <source>
        <dbReference type="ARBA" id="ARBA00023237"/>
    </source>
</evidence>
<accession>A0A1G6BB61</accession>
<evidence type="ECO:0000313" key="10">
    <source>
        <dbReference type="EMBL" id="SDB17838.1"/>
    </source>
</evidence>
<dbReference type="InterPro" id="IPR007443">
    <property type="entry name" value="LpoA"/>
</dbReference>